<organism evidence="1 2">
    <name type="scientific">Halanaerobium kushneri</name>
    <dbReference type="NCBI Taxonomy" id="56779"/>
    <lineage>
        <taxon>Bacteria</taxon>
        <taxon>Bacillati</taxon>
        <taxon>Bacillota</taxon>
        <taxon>Clostridia</taxon>
        <taxon>Halanaerobiales</taxon>
        <taxon>Halanaerobiaceae</taxon>
        <taxon>Halanaerobium</taxon>
    </lineage>
</organism>
<gene>
    <name evidence="1" type="ORF">SAMN05421834_13316</name>
</gene>
<dbReference type="Proteomes" id="UP000185669">
    <property type="component" value="Unassembled WGS sequence"/>
</dbReference>
<dbReference type="STRING" id="56779.SAMN05421834_13316"/>
<protein>
    <submittedName>
        <fullName evidence="1">Uncharacterized protein</fullName>
    </submittedName>
</protein>
<evidence type="ECO:0000313" key="1">
    <source>
        <dbReference type="EMBL" id="SIR53096.1"/>
    </source>
</evidence>
<dbReference type="EMBL" id="FTNC01000033">
    <property type="protein sequence ID" value="SIR53096.1"/>
    <property type="molecule type" value="Genomic_DNA"/>
</dbReference>
<dbReference type="OrthoDB" id="40484at2"/>
<accession>A0A1N7BPA7</accession>
<keyword evidence="2" id="KW-1185">Reference proteome</keyword>
<dbReference type="AlphaFoldDB" id="A0A1N7BPA7"/>
<name>A0A1N7BPA7_9FIRM</name>
<evidence type="ECO:0000313" key="2">
    <source>
        <dbReference type="Proteomes" id="UP000185669"/>
    </source>
</evidence>
<dbReference type="RefSeq" id="WP_076546089.1">
    <property type="nucleotide sequence ID" value="NZ_FTNC01000033.1"/>
</dbReference>
<sequence>MFNKTIILFWIFIYFIVIFSGNSFAAGVKPLVLNFDLKPGETSNFVLTLTPGSVRETIDLIPYYPTQNLSGGLNYELGDSTTHPFLNWIELEKDQIIVPPGQEQIVRGRINVPYNAAGSHTAVIMVEQVDNENMNSGLLNFKVRYAVRININIERPGQRSRAEITELGLGKNKDGNPQISAHIKNVSPLYFNASAEATIRDENNRLIERLNIVSKAAARANNLNTRIYPNSEVIFQADLNQPLYPGEYNLQVYLKYGDNRQLVERKNITLKEELRKAGPRRYISFEPKIISKNLRAGSPVTQVIEINNLYNKEIKVKINKEEVVDDFDYSIFNTGELQLRGGEELLFDSRSSGRLVFIYRSPRDAAAGGYYGKLELEVFDQKDELLETRNIDLEMLIGEDWKYDAEIDEFEFLNDDGVQTFSLNLKNLSSIHINPGVLLVLKNNEDLVMKTINLSPSEELDDKLLPEKTVKMIQRTTGIETGTYKMEIIITDNEKEIKRIMSSVDIN</sequence>
<reference evidence="2" key="1">
    <citation type="submission" date="2017-01" db="EMBL/GenBank/DDBJ databases">
        <authorList>
            <person name="Varghese N."/>
            <person name="Submissions S."/>
        </authorList>
    </citation>
    <scope>NUCLEOTIDE SEQUENCE [LARGE SCALE GENOMIC DNA]</scope>
    <source>
        <strain evidence="2">ATCC 700103</strain>
    </source>
</reference>
<proteinExistence type="predicted"/>